<organism evidence="5 6">
    <name type="scientific">Heracleum sosnowskyi</name>
    <dbReference type="NCBI Taxonomy" id="360622"/>
    <lineage>
        <taxon>Eukaryota</taxon>
        <taxon>Viridiplantae</taxon>
        <taxon>Streptophyta</taxon>
        <taxon>Embryophyta</taxon>
        <taxon>Tracheophyta</taxon>
        <taxon>Spermatophyta</taxon>
        <taxon>Magnoliopsida</taxon>
        <taxon>eudicotyledons</taxon>
        <taxon>Gunneridae</taxon>
        <taxon>Pentapetalae</taxon>
        <taxon>asterids</taxon>
        <taxon>campanulids</taxon>
        <taxon>Apiales</taxon>
        <taxon>Apiaceae</taxon>
        <taxon>Apioideae</taxon>
        <taxon>apioid superclade</taxon>
        <taxon>Tordylieae</taxon>
        <taxon>Tordyliinae</taxon>
        <taxon>Heracleum</taxon>
    </lineage>
</organism>
<reference evidence="5" key="1">
    <citation type="submission" date="2023-02" db="EMBL/GenBank/DDBJ databases">
        <title>Genome of toxic invasive species Heracleum sosnowskyi carries increased number of genes despite the absence of recent whole-genome duplications.</title>
        <authorList>
            <person name="Schelkunov M."/>
            <person name="Shtratnikova V."/>
            <person name="Makarenko M."/>
            <person name="Klepikova A."/>
            <person name="Omelchenko D."/>
            <person name="Novikova G."/>
            <person name="Obukhova E."/>
            <person name="Bogdanov V."/>
            <person name="Penin A."/>
            <person name="Logacheva M."/>
        </authorList>
    </citation>
    <scope>NUCLEOTIDE SEQUENCE</scope>
    <source>
        <strain evidence="5">Hsosn_3</strain>
        <tissue evidence="5">Leaf</tissue>
    </source>
</reference>
<evidence type="ECO:0000256" key="4">
    <source>
        <dbReference type="SAM" id="SignalP"/>
    </source>
</evidence>
<evidence type="ECO:0000256" key="1">
    <source>
        <dbReference type="ARBA" id="ARBA00010838"/>
    </source>
</evidence>
<protein>
    <submittedName>
        <fullName evidence="5">Beta glucosidase 8</fullName>
    </submittedName>
</protein>
<dbReference type="AlphaFoldDB" id="A0AAD8M245"/>
<keyword evidence="6" id="KW-1185">Reference proteome</keyword>
<evidence type="ECO:0000256" key="3">
    <source>
        <dbReference type="RuleBase" id="RU003690"/>
    </source>
</evidence>
<dbReference type="GO" id="GO:0008422">
    <property type="term" value="F:beta-glucosidase activity"/>
    <property type="evidence" value="ECO:0007669"/>
    <property type="project" value="TreeGrafter"/>
</dbReference>
<dbReference type="InterPro" id="IPR017853">
    <property type="entry name" value="GH"/>
</dbReference>
<reference evidence="5" key="2">
    <citation type="submission" date="2023-05" db="EMBL/GenBank/DDBJ databases">
        <authorList>
            <person name="Schelkunov M.I."/>
        </authorList>
    </citation>
    <scope>NUCLEOTIDE SEQUENCE</scope>
    <source>
        <strain evidence="5">Hsosn_3</strain>
        <tissue evidence="5">Leaf</tissue>
    </source>
</reference>
<evidence type="ECO:0000313" key="6">
    <source>
        <dbReference type="Proteomes" id="UP001237642"/>
    </source>
</evidence>
<comment type="caution">
    <text evidence="5">The sequence shown here is derived from an EMBL/GenBank/DDBJ whole genome shotgun (WGS) entry which is preliminary data.</text>
</comment>
<feature type="signal peptide" evidence="4">
    <location>
        <begin position="1"/>
        <end position="20"/>
    </location>
</feature>
<dbReference type="GO" id="GO:0005975">
    <property type="term" value="P:carbohydrate metabolic process"/>
    <property type="evidence" value="ECO:0007669"/>
    <property type="project" value="InterPro"/>
</dbReference>
<proteinExistence type="inferred from homology"/>
<dbReference type="PANTHER" id="PTHR10353">
    <property type="entry name" value="GLYCOSYL HYDROLASE"/>
    <property type="match status" value="1"/>
</dbReference>
<evidence type="ECO:0000313" key="5">
    <source>
        <dbReference type="EMBL" id="KAK1356929.1"/>
    </source>
</evidence>
<name>A0AAD8M245_9APIA</name>
<feature type="chain" id="PRO_5041933701" evidence="4">
    <location>
        <begin position="21"/>
        <end position="450"/>
    </location>
</feature>
<dbReference type="PROSITE" id="PS00653">
    <property type="entry name" value="GLYCOSYL_HYDROL_F1_2"/>
    <property type="match status" value="1"/>
</dbReference>
<keyword evidence="2" id="KW-0378">Hydrolase</keyword>
<comment type="similarity">
    <text evidence="1 3">Belongs to the glycosyl hydrolase 1 family.</text>
</comment>
<dbReference type="Pfam" id="PF00232">
    <property type="entry name" value="Glyco_hydro_1"/>
    <property type="match status" value="2"/>
</dbReference>
<accession>A0AAD8M245</accession>
<evidence type="ECO:0000256" key="2">
    <source>
        <dbReference type="ARBA" id="ARBA00022801"/>
    </source>
</evidence>
<keyword evidence="4" id="KW-0732">Signal</keyword>
<dbReference type="Proteomes" id="UP001237642">
    <property type="component" value="Unassembled WGS sequence"/>
</dbReference>
<sequence>MIMRLSRGQLLISLLQLTSLQVFKVYSISTYSRDDFPADFVFGSGTSAYQVEGAPFEDGKTPSTWDTFTHGGYVNGDTGDIACDGYHKYKEDVKLMANTGLEAYRFSISWSRLIPNGRGPINPKGLQFYNNLINELTTSGIQPHVTLFHGDLPQSLEDEYGGWLDKKILKDFVAYADACFREFGDRVRHWTTFNEINMLPMLGYDAGMMPPRRCSSFHGMNCTQGTLDEPYKVAHNTLLAHASAARLYKRKYKAVQHGFVGLNILVFWFSPCTNTTEDLLATQRANEYYVGWFVNPLINGDYPEVIKKNAGGGDGTEKYQGLTHVLEYFKDVYGNPPVYIHENGLRTVRNGTINEELNDAARVQSMQGFIGSVLDAVRNGANTQGYFTWSFLDVFELLGGYDSAYGLHYVDLNDKDLKRYPKSSATWYSSFLKERGIHSVGREKDSVSEF</sequence>
<dbReference type="InterPro" id="IPR033132">
    <property type="entry name" value="GH_1_N_CS"/>
</dbReference>
<dbReference type="PANTHER" id="PTHR10353:SF29">
    <property type="entry name" value="BETA-GLUCOSIDASE 11"/>
    <property type="match status" value="1"/>
</dbReference>
<dbReference type="Gene3D" id="3.20.20.80">
    <property type="entry name" value="Glycosidases"/>
    <property type="match status" value="2"/>
</dbReference>
<dbReference type="SUPFAM" id="SSF51445">
    <property type="entry name" value="(Trans)glycosidases"/>
    <property type="match status" value="1"/>
</dbReference>
<dbReference type="InterPro" id="IPR001360">
    <property type="entry name" value="Glyco_hydro_1"/>
</dbReference>
<gene>
    <name evidence="5" type="ORF">POM88_050185</name>
</gene>
<dbReference type="EMBL" id="JAUIZM010000011">
    <property type="protein sequence ID" value="KAK1356929.1"/>
    <property type="molecule type" value="Genomic_DNA"/>
</dbReference>
<dbReference type="PRINTS" id="PR00131">
    <property type="entry name" value="GLHYDRLASE1"/>
</dbReference>